<dbReference type="GO" id="GO:0006559">
    <property type="term" value="P:L-phenylalanine catabolic process"/>
    <property type="evidence" value="ECO:0007669"/>
    <property type="project" value="UniProtKB-KW"/>
</dbReference>
<dbReference type="GO" id="GO:0006572">
    <property type="term" value="P:L-tyrosine catabolic process"/>
    <property type="evidence" value="ECO:0000318"/>
    <property type="project" value="GO_Central"/>
</dbReference>
<evidence type="ECO:0000256" key="3">
    <source>
        <dbReference type="ARBA" id="ARBA00004496"/>
    </source>
</evidence>
<feature type="binding site" evidence="22">
    <location>
        <position position="260"/>
    </location>
    <ligand>
        <name>Fe cation</name>
        <dbReference type="ChEBI" id="CHEBI:24875"/>
    </ligand>
</feature>
<evidence type="ECO:0000256" key="6">
    <source>
        <dbReference type="ARBA" id="ARBA00011738"/>
    </source>
</evidence>
<evidence type="ECO:0000256" key="22">
    <source>
        <dbReference type="PIRSR" id="PIRSR009283-1"/>
    </source>
</evidence>
<dbReference type="InterPro" id="IPR004360">
    <property type="entry name" value="Glyas_Fos-R_dOase_dom"/>
</dbReference>
<sequence>MENKESKLGYLGFDYVNLYVGNALQAASYYITKFGFQNLAYKGLKHGDRRLSTHVVKQNNIVIAFTTSTDKEDSEFSSLLQKHGDSIKEIAFTVEDCKFVYDHAISKGAVSIKAPHEISDERGTVVMATIATPVDDVVHVFVERKNFKGAFLPGFTDEVFQDPMSNITGPVNLQLNDHIVYCLESNEMDKFAQWYYDVLGFHRYWSADESIVHTKYSSLNSTVVADFNTSVKLVINEGVNTIKKSQVQEFVDFAGRGCQHFALVSTDIIDSIEKLVKRGVQFMPVPKTYYSQLKSRLSQCSIEVKEDINKLQELNIFLDFDEDGYLLQIFTKTVEDRPTMIIEVIQRVGHNFGFGAGNFKAIFKAIETEQKQRGNL</sequence>
<keyword evidence="11" id="KW-0256">Endoplasmic reticulum</keyword>
<comment type="similarity">
    <text evidence="5 21">Belongs to the 4HPPD family.</text>
</comment>
<evidence type="ECO:0000256" key="5">
    <source>
        <dbReference type="ARBA" id="ARBA00005877"/>
    </source>
</evidence>
<dbReference type="InterPro" id="IPR037523">
    <property type="entry name" value="VOC_core"/>
</dbReference>
<name>F0ZG03_DICPU</name>
<dbReference type="eggNOG" id="KOG0638">
    <property type="taxonomic scope" value="Eukaryota"/>
</dbReference>
<keyword evidence="9 22" id="KW-0479">Metal-binding</keyword>
<dbReference type="PANTHER" id="PTHR11959:SF1">
    <property type="entry name" value="4-HYDROXYPHENYLPYRUVATE DIOXYGENASE"/>
    <property type="match status" value="1"/>
</dbReference>
<evidence type="ECO:0000256" key="12">
    <source>
        <dbReference type="ARBA" id="ARBA00022878"/>
    </source>
</evidence>
<feature type="binding site" evidence="22">
    <location>
        <position position="178"/>
    </location>
    <ligand>
        <name>Fe cation</name>
        <dbReference type="ChEBI" id="CHEBI:24875"/>
    </ligand>
</feature>
<comment type="pathway">
    <text evidence="4">Amino-acid degradation; L-phenylalanine degradation; acetoacetate and fumarate from L-phenylalanine: step 3/6.</text>
</comment>
<evidence type="ECO:0000256" key="21">
    <source>
        <dbReference type="PIRNR" id="PIRNR009283"/>
    </source>
</evidence>
<dbReference type="GO" id="GO:0003868">
    <property type="term" value="F:4-hydroxyphenylpyruvate dioxygenase activity"/>
    <property type="evidence" value="ECO:0000318"/>
    <property type="project" value="GO_Central"/>
</dbReference>
<protein>
    <recommendedName>
        <fullName evidence="7 21">4-hydroxyphenylpyruvate dioxygenase</fullName>
    </recommendedName>
</protein>
<comment type="catalytic activity">
    <reaction evidence="20">
        <text>3-(4-hydroxyphenyl)pyruvate + O2 = homogentisate + CO2</text>
        <dbReference type="Rhea" id="RHEA:16189"/>
        <dbReference type="ChEBI" id="CHEBI:15379"/>
        <dbReference type="ChEBI" id="CHEBI:16169"/>
        <dbReference type="ChEBI" id="CHEBI:16526"/>
        <dbReference type="ChEBI" id="CHEBI:36242"/>
        <dbReference type="EC" id="1.13.11.27"/>
    </reaction>
    <physiologicalReaction direction="left-to-right" evidence="20">
        <dbReference type="Rhea" id="RHEA:16190"/>
    </physiologicalReaction>
</comment>
<dbReference type="NCBIfam" id="TIGR01263">
    <property type="entry name" value="4HPPD"/>
    <property type="match status" value="1"/>
</dbReference>
<dbReference type="KEGG" id="dpp:DICPUDRAFT_97354"/>
<dbReference type="RefSeq" id="XP_003286356.1">
    <property type="nucleotide sequence ID" value="XM_003286308.1"/>
</dbReference>
<keyword evidence="10" id="KW-0677">Repeat</keyword>
<evidence type="ECO:0000259" key="23">
    <source>
        <dbReference type="PROSITE" id="PS51819"/>
    </source>
</evidence>
<comment type="subcellular location">
    <subcellularLocation>
        <location evidence="3">Cytoplasm</location>
    </subcellularLocation>
    <subcellularLocation>
        <location evidence="2">Endoplasmic reticulum membrane</location>
        <topology evidence="2">Peripheral membrane protein</topology>
    </subcellularLocation>
    <subcellularLocation>
        <location evidence="1">Golgi apparatus membrane</location>
        <topology evidence="1">Peripheral membrane protein</topology>
    </subcellularLocation>
</comment>
<accession>F0ZG03</accession>
<dbReference type="SUPFAM" id="SSF54593">
    <property type="entry name" value="Glyoxalase/Bleomycin resistance protein/Dihydroxybiphenyl dioxygenase"/>
    <property type="match status" value="1"/>
</dbReference>
<dbReference type="Pfam" id="PF14696">
    <property type="entry name" value="Glyoxalase_5"/>
    <property type="match status" value="1"/>
</dbReference>
<keyword evidence="15 22" id="KW-0408">Iron</keyword>
<dbReference type="PROSITE" id="PS51819">
    <property type="entry name" value="VOC"/>
    <property type="match status" value="2"/>
</dbReference>
<evidence type="ECO:0000256" key="13">
    <source>
        <dbReference type="ARBA" id="ARBA00022964"/>
    </source>
</evidence>
<evidence type="ECO:0000313" key="25">
    <source>
        <dbReference type="Proteomes" id="UP000001064"/>
    </source>
</evidence>
<feature type="domain" description="VOC" evidence="23">
    <location>
        <begin position="175"/>
        <end position="332"/>
    </location>
</feature>
<keyword evidence="13" id="KW-0223">Dioxygenase</keyword>
<gene>
    <name evidence="24" type="ORF">DICPUDRAFT_97354</name>
</gene>
<keyword evidence="14" id="KW-0560">Oxidoreductase</keyword>
<dbReference type="OrthoDB" id="414569at2759"/>
<evidence type="ECO:0000256" key="8">
    <source>
        <dbReference type="ARBA" id="ARBA00022490"/>
    </source>
</evidence>
<dbReference type="PANTHER" id="PTHR11959">
    <property type="entry name" value="4-HYDROXYPHENYLPYRUVATE DIOXYGENASE"/>
    <property type="match status" value="1"/>
</dbReference>
<proteinExistence type="inferred from homology"/>
<evidence type="ECO:0000256" key="16">
    <source>
        <dbReference type="ARBA" id="ARBA00023034"/>
    </source>
</evidence>
<evidence type="ECO:0000256" key="11">
    <source>
        <dbReference type="ARBA" id="ARBA00022824"/>
    </source>
</evidence>
<dbReference type="InterPro" id="IPR041736">
    <property type="entry name" value="4OHPhenylPyrv_dOase_N"/>
</dbReference>
<dbReference type="VEuPathDB" id="AmoebaDB:DICPUDRAFT_97354"/>
<keyword evidence="8" id="KW-0963">Cytoplasm</keyword>
<dbReference type="GO" id="GO:0000139">
    <property type="term" value="C:Golgi membrane"/>
    <property type="evidence" value="ECO:0007669"/>
    <property type="project" value="UniProtKB-SubCell"/>
</dbReference>
<dbReference type="PIRSF" id="PIRSF009283">
    <property type="entry name" value="HPP_dOase"/>
    <property type="match status" value="1"/>
</dbReference>
<evidence type="ECO:0000256" key="7">
    <source>
        <dbReference type="ARBA" id="ARBA00018452"/>
    </source>
</evidence>
<dbReference type="GO" id="GO:0042802">
    <property type="term" value="F:identical protein binding"/>
    <property type="evidence" value="ECO:0007669"/>
    <property type="project" value="UniProtKB-ARBA"/>
</dbReference>
<dbReference type="AlphaFoldDB" id="F0ZG03"/>
<organism evidence="24 25">
    <name type="scientific">Dictyostelium purpureum</name>
    <name type="common">Slime mold</name>
    <dbReference type="NCBI Taxonomy" id="5786"/>
    <lineage>
        <taxon>Eukaryota</taxon>
        <taxon>Amoebozoa</taxon>
        <taxon>Evosea</taxon>
        <taxon>Eumycetozoa</taxon>
        <taxon>Dictyostelia</taxon>
        <taxon>Dictyosteliales</taxon>
        <taxon>Dictyosteliaceae</taxon>
        <taxon>Dictyostelium</taxon>
    </lineage>
</organism>
<dbReference type="Gene3D" id="3.10.180.10">
    <property type="entry name" value="2,3-Dihydroxybiphenyl 1,2-Dioxygenase, domain 1"/>
    <property type="match status" value="2"/>
</dbReference>
<comment type="cofactor">
    <cofactor evidence="22">
        <name>Fe cation</name>
        <dbReference type="ChEBI" id="CHEBI:24875"/>
    </cofactor>
    <text evidence="22">Binds 1 Fe cation per subunit.</text>
</comment>
<dbReference type="STRING" id="5786.F0ZG03"/>
<dbReference type="CDD" id="cd08342">
    <property type="entry name" value="HPPD_N_like"/>
    <property type="match status" value="1"/>
</dbReference>
<dbReference type="InterPro" id="IPR029068">
    <property type="entry name" value="Glyas_Bleomycin-R_OHBP_Dase"/>
</dbReference>
<evidence type="ECO:0000256" key="20">
    <source>
        <dbReference type="ARBA" id="ARBA00048047"/>
    </source>
</evidence>
<evidence type="ECO:0000313" key="24">
    <source>
        <dbReference type="EMBL" id="EGC37153.1"/>
    </source>
</evidence>
<evidence type="ECO:0000256" key="1">
    <source>
        <dbReference type="ARBA" id="ARBA00004395"/>
    </source>
</evidence>
<dbReference type="GeneID" id="10503728"/>
<keyword evidence="18" id="KW-0585">Phenylalanine catabolism</keyword>
<dbReference type="EMBL" id="GL871007">
    <property type="protein sequence ID" value="EGC37153.1"/>
    <property type="molecule type" value="Genomic_DNA"/>
</dbReference>
<evidence type="ECO:0000256" key="18">
    <source>
        <dbReference type="ARBA" id="ARBA00023232"/>
    </source>
</evidence>
<keyword evidence="16" id="KW-0333">Golgi apparatus</keyword>
<evidence type="ECO:0000256" key="15">
    <source>
        <dbReference type="ARBA" id="ARBA00023004"/>
    </source>
</evidence>
<feature type="domain" description="VOC" evidence="23">
    <location>
        <begin position="12"/>
        <end position="144"/>
    </location>
</feature>
<dbReference type="CDD" id="cd07250">
    <property type="entry name" value="HPPD_C_like"/>
    <property type="match status" value="1"/>
</dbReference>
<dbReference type="GO" id="GO:0046872">
    <property type="term" value="F:metal ion binding"/>
    <property type="evidence" value="ECO:0007669"/>
    <property type="project" value="UniProtKB-KW"/>
</dbReference>
<keyword evidence="12" id="KW-0828">Tyrosine catabolism</keyword>
<dbReference type="InParanoid" id="F0ZG03"/>
<evidence type="ECO:0000256" key="17">
    <source>
        <dbReference type="ARBA" id="ARBA00023136"/>
    </source>
</evidence>
<evidence type="ECO:0000256" key="14">
    <source>
        <dbReference type="ARBA" id="ARBA00023002"/>
    </source>
</evidence>
<evidence type="ECO:0000256" key="19">
    <source>
        <dbReference type="ARBA" id="ARBA00033727"/>
    </source>
</evidence>
<reference evidence="25" key="1">
    <citation type="journal article" date="2011" name="Genome Biol.">
        <title>Comparative genomics of the social amoebae Dictyostelium discoideum and Dictyostelium purpureum.</title>
        <authorList>
            <consortium name="US DOE Joint Genome Institute (JGI-PGF)"/>
            <person name="Sucgang R."/>
            <person name="Kuo A."/>
            <person name="Tian X."/>
            <person name="Salerno W."/>
            <person name="Parikh A."/>
            <person name="Feasley C.L."/>
            <person name="Dalin E."/>
            <person name="Tu H."/>
            <person name="Huang E."/>
            <person name="Barry K."/>
            <person name="Lindquist E."/>
            <person name="Shapiro H."/>
            <person name="Bruce D."/>
            <person name="Schmutz J."/>
            <person name="Salamov A."/>
            <person name="Fey P."/>
            <person name="Gaudet P."/>
            <person name="Anjard C."/>
            <person name="Babu M.M."/>
            <person name="Basu S."/>
            <person name="Bushmanova Y."/>
            <person name="van der Wel H."/>
            <person name="Katoh-Kurasawa M."/>
            <person name="Dinh C."/>
            <person name="Coutinho P.M."/>
            <person name="Saito T."/>
            <person name="Elias M."/>
            <person name="Schaap P."/>
            <person name="Kay R.R."/>
            <person name="Henrissat B."/>
            <person name="Eichinger L."/>
            <person name="Rivero F."/>
            <person name="Putnam N.H."/>
            <person name="West C.M."/>
            <person name="Loomis W.F."/>
            <person name="Chisholm R.L."/>
            <person name="Shaulsky G."/>
            <person name="Strassmann J.E."/>
            <person name="Queller D.C."/>
            <person name="Kuspa A."/>
            <person name="Grigoriev I.V."/>
        </authorList>
    </citation>
    <scope>NUCLEOTIDE SEQUENCE [LARGE SCALE GENOMIC DNA]</scope>
    <source>
        <strain evidence="25">QSDP1</strain>
    </source>
</reference>
<dbReference type="InterPro" id="IPR005956">
    <property type="entry name" value="4OHPhenylPyrv_dOase"/>
</dbReference>
<dbReference type="OMA" id="WANFYKD"/>
<comment type="subunit">
    <text evidence="6">Homodimer.</text>
</comment>
<dbReference type="Pfam" id="PF00903">
    <property type="entry name" value="Glyoxalase"/>
    <property type="match status" value="1"/>
</dbReference>
<dbReference type="Proteomes" id="UP000001064">
    <property type="component" value="Unassembled WGS sequence"/>
</dbReference>
<dbReference type="InterPro" id="IPR041735">
    <property type="entry name" value="4OHPhenylPyrv_dOase_C"/>
</dbReference>
<evidence type="ECO:0000256" key="4">
    <source>
        <dbReference type="ARBA" id="ARBA00005162"/>
    </source>
</evidence>
<dbReference type="GO" id="GO:0005789">
    <property type="term" value="C:endoplasmic reticulum membrane"/>
    <property type="evidence" value="ECO:0007669"/>
    <property type="project" value="UniProtKB-SubCell"/>
</dbReference>
<feature type="binding site" evidence="22">
    <location>
        <position position="343"/>
    </location>
    <ligand>
        <name>Fe cation</name>
        <dbReference type="ChEBI" id="CHEBI:24875"/>
    </ligand>
</feature>
<keyword evidence="17" id="KW-0472">Membrane</keyword>
<evidence type="ECO:0000256" key="9">
    <source>
        <dbReference type="ARBA" id="ARBA00022723"/>
    </source>
</evidence>
<evidence type="ECO:0000256" key="10">
    <source>
        <dbReference type="ARBA" id="ARBA00022737"/>
    </source>
</evidence>
<dbReference type="FunFam" id="3.10.180.10:FF:000022">
    <property type="entry name" value="4-hydroxyphenylpyruvate dioxygenase"/>
    <property type="match status" value="1"/>
</dbReference>
<evidence type="ECO:0000256" key="2">
    <source>
        <dbReference type="ARBA" id="ARBA00004406"/>
    </source>
</evidence>
<keyword evidence="25" id="KW-1185">Reference proteome</keyword>
<comment type="function">
    <text evidence="19">Catalyzes the conversion of 4-hydroxyphenylpyruvic acid to homogentisic acid, one of the steps in tyrosine catabolism.</text>
</comment>